<accession>A0A917LR14</accession>
<dbReference type="Proteomes" id="UP000638848">
    <property type="component" value="Unassembled WGS sequence"/>
</dbReference>
<organism evidence="2 3">
    <name type="scientific">Kocuria dechangensis</name>
    <dbReference type="NCBI Taxonomy" id="1176249"/>
    <lineage>
        <taxon>Bacteria</taxon>
        <taxon>Bacillati</taxon>
        <taxon>Actinomycetota</taxon>
        <taxon>Actinomycetes</taxon>
        <taxon>Micrococcales</taxon>
        <taxon>Micrococcaceae</taxon>
        <taxon>Kocuria</taxon>
    </lineage>
</organism>
<keyword evidence="3" id="KW-1185">Reference proteome</keyword>
<sequence length="171" mass="18105">MSVLVVYESMYGNTHLVADAVARGLGEAGVPAEVLSIRDAWGRPLADDDVLVVGAPTHGHGLSRENSREQAVHDADRHHLRVDESAEGPGVREWLASLPAGTGRAAAFDTRVKGPRLLTGQASRKIADALEEHGHRLLTGPESFLVTLSNELAPGEADRARQWGAALAAAL</sequence>
<dbReference type="RefSeq" id="WP_188535484.1">
    <property type="nucleotide sequence ID" value="NZ_BMEQ01000005.1"/>
</dbReference>
<dbReference type="Gene3D" id="3.40.50.360">
    <property type="match status" value="1"/>
</dbReference>
<dbReference type="GO" id="GO:0009055">
    <property type="term" value="F:electron transfer activity"/>
    <property type="evidence" value="ECO:0007669"/>
    <property type="project" value="InterPro"/>
</dbReference>
<dbReference type="AlphaFoldDB" id="A0A917LR14"/>
<evidence type="ECO:0000313" key="3">
    <source>
        <dbReference type="Proteomes" id="UP000638848"/>
    </source>
</evidence>
<dbReference type="InterPro" id="IPR008254">
    <property type="entry name" value="Flavodoxin/NO_synth"/>
</dbReference>
<evidence type="ECO:0000313" key="2">
    <source>
        <dbReference type="EMBL" id="GGG51960.1"/>
    </source>
</evidence>
<protein>
    <submittedName>
        <fullName evidence="2">Flavodoxin</fullName>
    </submittedName>
</protein>
<reference evidence="2" key="2">
    <citation type="submission" date="2020-09" db="EMBL/GenBank/DDBJ databases">
        <authorList>
            <person name="Sun Q."/>
            <person name="Zhou Y."/>
        </authorList>
    </citation>
    <scope>NUCLEOTIDE SEQUENCE</scope>
    <source>
        <strain evidence="2">CGMCC 1.12187</strain>
    </source>
</reference>
<feature type="domain" description="Flavodoxin-like" evidence="1">
    <location>
        <begin position="3"/>
        <end position="168"/>
    </location>
</feature>
<proteinExistence type="predicted"/>
<gene>
    <name evidence="2" type="ORF">GCM10011374_13350</name>
</gene>
<dbReference type="SUPFAM" id="SSF52218">
    <property type="entry name" value="Flavoproteins"/>
    <property type="match status" value="1"/>
</dbReference>
<dbReference type="GO" id="GO:0010181">
    <property type="term" value="F:FMN binding"/>
    <property type="evidence" value="ECO:0007669"/>
    <property type="project" value="InterPro"/>
</dbReference>
<dbReference type="PROSITE" id="PS00201">
    <property type="entry name" value="FLAVODOXIN"/>
    <property type="match status" value="1"/>
</dbReference>
<name>A0A917LR14_9MICC</name>
<dbReference type="InterPro" id="IPR029039">
    <property type="entry name" value="Flavoprotein-like_sf"/>
</dbReference>
<dbReference type="InterPro" id="IPR001226">
    <property type="entry name" value="Flavodoxin_CS"/>
</dbReference>
<comment type="caution">
    <text evidence="2">The sequence shown here is derived from an EMBL/GenBank/DDBJ whole genome shotgun (WGS) entry which is preliminary data.</text>
</comment>
<evidence type="ECO:0000259" key="1">
    <source>
        <dbReference type="PROSITE" id="PS50902"/>
    </source>
</evidence>
<dbReference type="PROSITE" id="PS50902">
    <property type="entry name" value="FLAVODOXIN_LIKE"/>
    <property type="match status" value="1"/>
</dbReference>
<reference evidence="2" key="1">
    <citation type="journal article" date="2014" name="Int. J. Syst. Evol. Microbiol.">
        <title>Complete genome sequence of Corynebacterium casei LMG S-19264T (=DSM 44701T), isolated from a smear-ripened cheese.</title>
        <authorList>
            <consortium name="US DOE Joint Genome Institute (JGI-PGF)"/>
            <person name="Walter F."/>
            <person name="Albersmeier A."/>
            <person name="Kalinowski J."/>
            <person name="Ruckert C."/>
        </authorList>
    </citation>
    <scope>NUCLEOTIDE SEQUENCE</scope>
    <source>
        <strain evidence="2">CGMCC 1.12187</strain>
    </source>
</reference>
<dbReference type="Pfam" id="PF00258">
    <property type="entry name" value="Flavodoxin_1"/>
    <property type="match status" value="1"/>
</dbReference>
<dbReference type="EMBL" id="BMEQ01000005">
    <property type="protein sequence ID" value="GGG51960.1"/>
    <property type="molecule type" value="Genomic_DNA"/>
</dbReference>